<comment type="similarity">
    <text evidence="1">Belongs to the Gfa family.</text>
</comment>
<reference evidence="7 8" key="1">
    <citation type="submission" date="2018-08" db="EMBL/GenBank/DDBJ databases">
        <title>Comamonas testosteroni strain SWCO2.</title>
        <authorList>
            <person name="Jiang N."/>
            <person name="Zhang X.Z."/>
        </authorList>
    </citation>
    <scope>NUCLEOTIDE SEQUENCE [LARGE SCALE GENOMIC DNA]</scope>
    <source>
        <strain evidence="7 8">SWCO2</strain>
    </source>
</reference>
<keyword evidence="2" id="KW-0479">Metal-binding</keyword>
<dbReference type="PROSITE" id="PS51891">
    <property type="entry name" value="CENP_V_GFA"/>
    <property type="match status" value="1"/>
</dbReference>
<dbReference type="GO" id="GO:0016846">
    <property type="term" value="F:carbon-sulfur lyase activity"/>
    <property type="evidence" value="ECO:0007669"/>
    <property type="project" value="InterPro"/>
</dbReference>
<evidence type="ECO:0000256" key="2">
    <source>
        <dbReference type="ARBA" id="ARBA00022723"/>
    </source>
</evidence>
<feature type="region of interest" description="Disordered" evidence="5">
    <location>
        <begin position="125"/>
        <end position="144"/>
    </location>
</feature>
<protein>
    <submittedName>
        <fullName evidence="7">Aldehyde-activating protein</fullName>
    </submittedName>
</protein>
<dbReference type="OrthoDB" id="327703at2"/>
<feature type="compositionally biased region" description="Pro residues" evidence="5">
    <location>
        <begin position="133"/>
        <end position="144"/>
    </location>
</feature>
<evidence type="ECO:0000256" key="3">
    <source>
        <dbReference type="ARBA" id="ARBA00022833"/>
    </source>
</evidence>
<dbReference type="SUPFAM" id="SSF51316">
    <property type="entry name" value="Mss4-like"/>
    <property type="match status" value="1"/>
</dbReference>
<feature type="domain" description="CENP-V/GFA" evidence="6">
    <location>
        <begin position="4"/>
        <end position="135"/>
    </location>
</feature>
<organism evidence="7 8">
    <name type="scientific">Comamonas testosteroni</name>
    <name type="common">Pseudomonas testosteroni</name>
    <dbReference type="NCBI Taxonomy" id="285"/>
    <lineage>
        <taxon>Bacteria</taxon>
        <taxon>Pseudomonadati</taxon>
        <taxon>Pseudomonadota</taxon>
        <taxon>Betaproteobacteria</taxon>
        <taxon>Burkholderiales</taxon>
        <taxon>Comamonadaceae</taxon>
        <taxon>Comamonas</taxon>
    </lineage>
</organism>
<name>A0A373F6E6_COMTE</name>
<dbReference type="Proteomes" id="UP000261948">
    <property type="component" value="Unassembled WGS sequence"/>
</dbReference>
<dbReference type="PANTHER" id="PTHR33337">
    <property type="entry name" value="GFA DOMAIN-CONTAINING PROTEIN"/>
    <property type="match status" value="1"/>
</dbReference>
<dbReference type="AlphaFoldDB" id="A0A373F6E6"/>
<proteinExistence type="inferred from homology"/>
<evidence type="ECO:0000256" key="1">
    <source>
        <dbReference type="ARBA" id="ARBA00005495"/>
    </source>
</evidence>
<evidence type="ECO:0000256" key="5">
    <source>
        <dbReference type="SAM" id="MobiDB-lite"/>
    </source>
</evidence>
<dbReference type="Gene3D" id="3.90.1590.10">
    <property type="entry name" value="glutathione-dependent formaldehyde- activating enzyme (gfa)"/>
    <property type="match status" value="1"/>
</dbReference>
<evidence type="ECO:0000256" key="4">
    <source>
        <dbReference type="ARBA" id="ARBA00023239"/>
    </source>
</evidence>
<keyword evidence="4" id="KW-0456">Lyase</keyword>
<evidence type="ECO:0000313" key="8">
    <source>
        <dbReference type="Proteomes" id="UP000261948"/>
    </source>
</evidence>
<accession>A0A373F6E6</accession>
<keyword evidence="8" id="KW-1185">Reference proteome</keyword>
<dbReference type="InterPro" id="IPR006913">
    <property type="entry name" value="CENP-V/GFA"/>
</dbReference>
<keyword evidence="3" id="KW-0862">Zinc</keyword>
<dbReference type="Pfam" id="PF04828">
    <property type="entry name" value="GFA"/>
    <property type="match status" value="1"/>
</dbReference>
<evidence type="ECO:0000259" key="6">
    <source>
        <dbReference type="PROSITE" id="PS51891"/>
    </source>
</evidence>
<dbReference type="PANTHER" id="PTHR33337:SF40">
    <property type="entry name" value="CENP-V_GFA DOMAIN-CONTAINING PROTEIN-RELATED"/>
    <property type="match status" value="1"/>
</dbReference>
<dbReference type="EMBL" id="QURR01000046">
    <property type="protein sequence ID" value="RGE39731.1"/>
    <property type="molecule type" value="Genomic_DNA"/>
</dbReference>
<dbReference type="GO" id="GO:0046872">
    <property type="term" value="F:metal ion binding"/>
    <property type="evidence" value="ECO:0007669"/>
    <property type="project" value="UniProtKB-KW"/>
</dbReference>
<gene>
    <name evidence="7" type="ORF">DZC30_21470</name>
</gene>
<dbReference type="InterPro" id="IPR011057">
    <property type="entry name" value="Mss4-like_sf"/>
</dbReference>
<comment type="caution">
    <text evidence="7">The sequence shown here is derived from an EMBL/GenBank/DDBJ whole genome shotgun (WGS) entry which is preliminary data.</text>
</comment>
<evidence type="ECO:0000313" key="7">
    <source>
        <dbReference type="EMBL" id="RGE39731.1"/>
    </source>
</evidence>
<sequence length="144" mass="15489">MTSQSGHCLCGAVQFKLAAQPQMARVCWCRDCQHLAANGTVNGVVPAEALSVSGELAEFRKTAASGNEMTRQFCPQCGTQLFAYSSARPHLRVVRIGNLDDPSSVAPIMNIWTSSAPTWACMDEKLDRAEQQPQPPQASPVPAT</sequence>